<feature type="transmembrane region" description="Helical" evidence="19">
    <location>
        <begin position="92"/>
        <end position="115"/>
    </location>
</feature>
<evidence type="ECO:0000256" key="19">
    <source>
        <dbReference type="HAMAP-Rule" id="MF_00719"/>
    </source>
</evidence>
<comment type="subcellular location">
    <subcellularLocation>
        <location evidence="2 19">Cell membrane</location>
        <topology evidence="2 19">Multi-pass membrane protein</topology>
    </subcellularLocation>
</comment>
<evidence type="ECO:0000256" key="5">
    <source>
        <dbReference type="ARBA" id="ARBA00013200"/>
    </source>
</evidence>
<comment type="function">
    <text evidence="14 19">Joins adenosylcobinamide-GDP and alpha-ribazole to generate adenosylcobalamin (Ado-cobalamin). Also synthesizes adenosylcobalamin 5'-phosphate from adenosylcobinamide-GDP and alpha-ribazole 5'-phosphate.</text>
</comment>
<evidence type="ECO:0000256" key="10">
    <source>
        <dbReference type="ARBA" id="ARBA00022692"/>
    </source>
</evidence>
<protein>
    <recommendedName>
        <fullName evidence="6 19">Adenosylcobinamide-GDP ribazoletransferase</fullName>
        <ecNumber evidence="5 19">2.7.8.26</ecNumber>
    </recommendedName>
    <alternativeName>
        <fullName evidence="16 19">Cobalamin synthase</fullName>
    </alternativeName>
    <alternativeName>
        <fullName evidence="15 19">Cobalamin-5'-phosphate synthase</fullName>
    </alternativeName>
</protein>
<evidence type="ECO:0000256" key="2">
    <source>
        <dbReference type="ARBA" id="ARBA00004651"/>
    </source>
</evidence>
<evidence type="ECO:0000256" key="12">
    <source>
        <dbReference type="ARBA" id="ARBA00022989"/>
    </source>
</evidence>
<dbReference type="GO" id="GO:0009236">
    <property type="term" value="P:cobalamin biosynthetic process"/>
    <property type="evidence" value="ECO:0007669"/>
    <property type="project" value="UniProtKB-UniRule"/>
</dbReference>
<dbReference type="RefSeq" id="WP_182807162.1">
    <property type="nucleotide sequence ID" value="NZ_JACJFM010000002.1"/>
</dbReference>
<organism evidence="20 21">
    <name type="scientific">Oceanospirillum sediminis</name>
    <dbReference type="NCBI Taxonomy" id="2760088"/>
    <lineage>
        <taxon>Bacteria</taxon>
        <taxon>Pseudomonadati</taxon>
        <taxon>Pseudomonadota</taxon>
        <taxon>Gammaproteobacteria</taxon>
        <taxon>Oceanospirillales</taxon>
        <taxon>Oceanospirillaceae</taxon>
        <taxon>Oceanospirillum</taxon>
    </lineage>
</organism>
<evidence type="ECO:0000256" key="1">
    <source>
        <dbReference type="ARBA" id="ARBA00001946"/>
    </source>
</evidence>
<evidence type="ECO:0000256" key="18">
    <source>
        <dbReference type="ARBA" id="ARBA00049504"/>
    </source>
</evidence>
<comment type="caution">
    <text evidence="20">The sequence shown here is derived from an EMBL/GenBank/DDBJ whole genome shotgun (WGS) entry which is preliminary data.</text>
</comment>
<dbReference type="PANTHER" id="PTHR34148:SF1">
    <property type="entry name" value="ADENOSYLCOBINAMIDE-GDP RIBAZOLETRANSFERASE"/>
    <property type="match status" value="1"/>
</dbReference>
<keyword evidence="10 19" id="KW-0812">Transmembrane</keyword>
<evidence type="ECO:0000256" key="15">
    <source>
        <dbReference type="ARBA" id="ARBA00032605"/>
    </source>
</evidence>
<dbReference type="EC" id="2.7.8.26" evidence="5 19"/>
<feature type="transmembrane region" description="Helical" evidence="19">
    <location>
        <begin position="121"/>
        <end position="139"/>
    </location>
</feature>
<feature type="transmembrane region" description="Helical" evidence="19">
    <location>
        <begin position="169"/>
        <end position="192"/>
    </location>
</feature>
<dbReference type="Proteomes" id="UP000565262">
    <property type="component" value="Unassembled WGS sequence"/>
</dbReference>
<keyword evidence="8 19" id="KW-0169">Cobalamin biosynthesis</keyword>
<keyword evidence="21" id="KW-1185">Reference proteome</keyword>
<evidence type="ECO:0000256" key="11">
    <source>
        <dbReference type="ARBA" id="ARBA00022842"/>
    </source>
</evidence>
<accession>A0A839ILL4</accession>
<feature type="transmembrane region" description="Helical" evidence="19">
    <location>
        <begin position="242"/>
        <end position="259"/>
    </location>
</feature>
<dbReference type="UniPathway" id="UPA00148">
    <property type="reaction ID" value="UER00238"/>
</dbReference>
<keyword evidence="13 19" id="KW-0472">Membrane</keyword>
<dbReference type="GO" id="GO:0005886">
    <property type="term" value="C:plasma membrane"/>
    <property type="evidence" value="ECO:0007669"/>
    <property type="project" value="UniProtKB-SubCell"/>
</dbReference>
<comment type="catalytic activity">
    <reaction evidence="17 19">
        <text>alpha-ribazole + adenosylcob(III)inamide-GDP = adenosylcob(III)alamin + GMP + H(+)</text>
        <dbReference type="Rhea" id="RHEA:16049"/>
        <dbReference type="ChEBI" id="CHEBI:10329"/>
        <dbReference type="ChEBI" id="CHEBI:15378"/>
        <dbReference type="ChEBI" id="CHEBI:18408"/>
        <dbReference type="ChEBI" id="CHEBI:58115"/>
        <dbReference type="ChEBI" id="CHEBI:60487"/>
        <dbReference type="EC" id="2.7.8.26"/>
    </reaction>
</comment>
<comment type="catalytic activity">
    <reaction evidence="18 19">
        <text>alpha-ribazole 5'-phosphate + adenosylcob(III)inamide-GDP = adenosylcob(III)alamin 5'-phosphate + GMP + H(+)</text>
        <dbReference type="Rhea" id="RHEA:23560"/>
        <dbReference type="ChEBI" id="CHEBI:15378"/>
        <dbReference type="ChEBI" id="CHEBI:57918"/>
        <dbReference type="ChEBI" id="CHEBI:58115"/>
        <dbReference type="ChEBI" id="CHEBI:60487"/>
        <dbReference type="ChEBI" id="CHEBI:60493"/>
        <dbReference type="EC" id="2.7.8.26"/>
    </reaction>
</comment>
<dbReference type="InterPro" id="IPR003805">
    <property type="entry name" value="CobS"/>
</dbReference>
<evidence type="ECO:0000256" key="4">
    <source>
        <dbReference type="ARBA" id="ARBA00010561"/>
    </source>
</evidence>
<comment type="pathway">
    <text evidence="3 19">Cofactor biosynthesis; adenosylcobalamin biosynthesis; adenosylcobalamin from cob(II)yrinate a,c-diamide: step 7/7.</text>
</comment>
<evidence type="ECO:0000256" key="9">
    <source>
        <dbReference type="ARBA" id="ARBA00022679"/>
    </source>
</evidence>
<dbReference type="GO" id="GO:0051073">
    <property type="term" value="F:adenosylcobinamide-GDP ribazoletransferase activity"/>
    <property type="evidence" value="ECO:0007669"/>
    <property type="project" value="UniProtKB-UniRule"/>
</dbReference>
<keyword evidence="11 19" id="KW-0460">Magnesium</keyword>
<dbReference type="EMBL" id="JACJFM010000002">
    <property type="protein sequence ID" value="MBB1485377.1"/>
    <property type="molecule type" value="Genomic_DNA"/>
</dbReference>
<dbReference type="AlphaFoldDB" id="A0A839ILL4"/>
<evidence type="ECO:0000256" key="3">
    <source>
        <dbReference type="ARBA" id="ARBA00004663"/>
    </source>
</evidence>
<evidence type="ECO:0000256" key="7">
    <source>
        <dbReference type="ARBA" id="ARBA00022475"/>
    </source>
</evidence>
<evidence type="ECO:0000256" key="8">
    <source>
        <dbReference type="ARBA" id="ARBA00022573"/>
    </source>
</evidence>
<sequence length="321" mass="35799">MNKIKKIAGQLRVAACFVAGQFKSLVVRPLMGKACAFKAKLDYTFDPERVKDQSNLNFWHQQLWYLLAAIVIFTRIPVRCQIPEWAMQTNRAARFLPVVGVLLGLISALSFSLFYAIWHSVWLALVLTTVVGIWLTGAFHEDGFADTCDGFGGSSTKERILSIMKDSRLGTYGVLGLGLLLTVKLSALFLFTPEQIPMVLILGYTLSRSFSASFIHSMNYVRNEEDSKFVGQSEPMSNSEALFVWVIGFAAVLVIILSFGYAERVMPPLMMMLLPLWALKSLLSRYWEKRIGGYTGDCLGGAQQLAEVMTYLALSAYSLNV</sequence>
<evidence type="ECO:0000256" key="17">
    <source>
        <dbReference type="ARBA" id="ARBA00048623"/>
    </source>
</evidence>
<name>A0A839ILL4_9GAMM</name>
<dbReference type="GO" id="GO:0008818">
    <property type="term" value="F:cobalamin 5'-phosphate synthase activity"/>
    <property type="evidence" value="ECO:0007669"/>
    <property type="project" value="UniProtKB-UniRule"/>
</dbReference>
<evidence type="ECO:0000256" key="14">
    <source>
        <dbReference type="ARBA" id="ARBA00025228"/>
    </source>
</evidence>
<evidence type="ECO:0000256" key="6">
    <source>
        <dbReference type="ARBA" id="ARBA00015850"/>
    </source>
</evidence>
<proteinExistence type="inferred from homology"/>
<keyword evidence="9 19" id="KW-0808">Transferase</keyword>
<dbReference type="Pfam" id="PF02654">
    <property type="entry name" value="CobS"/>
    <property type="match status" value="1"/>
</dbReference>
<evidence type="ECO:0000256" key="13">
    <source>
        <dbReference type="ARBA" id="ARBA00023136"/>
    </source>
</evidence>
<evidence type="ECO:0000313" key="20">
    <source>
        <dbReference type="EMBL" id="MBB1485377.1"/>
    </source>
</evidence>
<dbReference type="PANTHER" id="PTHR34148">
    <property type="entry name" value="ADENOSYLCOBINAMIDE-GDP RIBAZOLETRANSFERASE"/>
    <property type="match status" value="1"/>
</dbReference>
<gene>
    <name evidence="19" type="primary">cobS</name>
    <name evidence="20" type="ORF">H4O21_01930</name>
</gene>
<comment type="similarity">
    <text evidence="4 19">Belongs to the CobS family.</text>
</comment>
<keyword evidence="7 19" id="KW-1003">Cell membrane</keyword>
<keyword evidence="12 19" id="KW-1133">Transmembrane helix</keyword>
<comment type="cofactor">
    <cofactor evidence="1 19">
        <name>Mg(2+)</name>
        <dbReference type="ChEBI" id="CHEBI:18420"/>
    </cofactor>
</comment>
<reference evidence="20 21" key="1">
    <citation type="submission" date="2020-08" db="EMBL/GenBank/DDBJ databases">
        <title>Oceanospirillum sp. nov. isolated from marine sediment.</title>
        <authorList>
            <person name="Ji X."/>
        </authorList>
    </citation>
    <scope>NUCLEOTIDE SEQUENCE [LARGE SCALE GENOMIC DNA]</scope>
    <source>
        <strain evidence="20 21">D5</strain>
    </source>
</reference>
<dbReference type="HAMAP" id="MF_00719">
    <property type="entry name" value="CobS"/>
    <property type="match status" value="1"/>
</dbReference>
<evidence type="ECO:0000256" key="16">
    <source>
        <dbReference type="ARBA" id="ARBA00032853"/>
    </source>
</evidence>
<evidence type="ECO:0000313" key="21">
    <source>
        <dbReference type="Proteomes" id="UP000565262"/>
    </source>
</evidence>